<organism evidence="2 3">
    <name type="scientific">Domibacillus mangrovi</name>
    <dbReference type="NCBI Taxonomy" id="1714354"/>
    <lineage>
        <taxon>Bacteria</taxon>
        <taxon>Bacillati</taxon>
        <taxon>Bacillota</taxon>
        <taxon>Bacilli</taxon>
        <taxon>Bacillales</taxon>
        <taxon>Bacillaceae</taxon>
        <taxon>Domibacillus</taxon>
    </lineage>
</organism>
<gene>
    <name evidence="2" type="ORF">BLL40_01970</name>
</gene>
<name>A0A1Q5P7T1_9BACI</name>
<dbReference type="InterPro" id="IPR003754">
    <property type="entry name" value="4pyrrol_synth_uPrphyn_synth"/>
</dbReference>
<feature type="domain" description="Tetrapyrrole biosynthesis uroporphyrinogen III synthase" evidence="1">
    <location>
        <begin position="32"/>
        <end position="268"/>
    </location>
</feature>
<evidence type="ECO:0000259" key="1">
    <source>
        <dbReference type="Pfam" id="PF02602"/>
    </source>
</evidence>
<proteinExistence type="predicted"/>
<sequence length="278" mass="30355">MKRKEKRGKNVGNLYEKRIAITGSRKMDEMCTMVEKKGGIPLERPLQETIKCTPEEMKAAIKSVTQNGTDWSIFTTGIGTHTLFEAAESIGLLDEFIQVIGASRIASRGYKTVQALKKYGFTPEIVDGDGTNAGLLHALQDVSFSGRNVFLQLHGEPVPALENTLVEKGANLSCVLPYKTTVPNPAMVRQLVDEVIAGEIEAVLFTATPQVRVLFQEAEKRQLSTDLAKAFNEIALAGSVGKVTTGTLHEHGVTRVVAPEHERMGALIVAIDEYYKAN</sequence>
<dbReference type="NCBIfam" id="NF004584">
    <property type="entry name" value="PRK05928.2-1"/>
    <property type="match status" value="1"/>
</dbReference>
<keyword evidence="3" id="KW-1185">Reference proteome</keyword>
<dbReference type="CDD" id="cd06578">
    <property type="entry name" value="HemD"/>
    <property type="match status" value="1"/>
</dbReference>
<dbReference type="PANTHER" id="PTHR40082">
    <property type="entry name" value="BLR5956 PROTEIN"/>
    <property type="match status" value="1"/>
</dbReference>
<dbReference type="GO" id="GO:0004852">
    <property type="term" value="F:uroporphyrinogen-III synthase activity"/>
    <property type="evidence" value="ECO:0007669"/>
    <property type="project" value="InterPro"/>
</dbReference>
<protein>
    <submittedName>
        <fullName evidence="2">Uroporphyrinogen-III synthase</fullName>
    </submittedName>
</protein>
<dbReference type="Proteomes" id="UP000186524">
    <property type="component" value="Unassembled WGS sequence"/>
</dbReference>
<dbReference type="SUPFAM" id="SSF69618">
    <property type="entry name" value="HemD-like"/>
    <property type="match status" value="1"/>
</dbReference>
<dbReference type="Gene3D" id="3.40.50.10090">
    <property type="match status" value="2"/>
</dbReference>
<dbReference type="PANTHER" id="PTHR40082:SF1">
    <property type="entry name" value="BLR5956 PROTEIN"/>
    <property type="match status" value="1"/>
</dbReference>
<accession>A0A1Q5P7T1</accession>
<evidence type="ECO:0000313" key="3">
    <source>
        <dbReference type="Proteomes" id="UP000186524"/>
    </source>
</evidence>
<reference evidence="2 3" key="1">
    <citation type="submission" date="2016-12" db="EMBL/GenBank/DDBJ databases">
        <title>Domibacillus sp. SAOS 44 whole genome sequencing.</title>
        <authorList>
            <person name="Verma A."/>
            <person name="Krishnamurthi S."/>
        </authorList>
    </citation>
    <scope>NUCLEOTIDE SEQUENCE [LARGE SCALE GENOMIC DNA]</scope>
    <source>
        <strain evidence="2 3">SAOS 44</strain>
    </source>
</reference>
<dbReference type="InterPro" id="IPR036108">
    <property type="entry name" value="4pyrrol_syn_uPrphyn_synt_sf"/>
</dbReference>
<dbReference type="Pfam" id="PF02602">
    <property type="entry name" value="HEM4"/>
    <property type="match status" value="1"/>
</dbReference>
<comment type="caution">
    <text evidence="2">The sequence shown here is derived from an EMBL/GenBank/DDBJ whole genome shotgun (WGS) entry which is preliminary data.</text>
</comment>
<dbReference type="GO" id="GO:0006780">
    <property type="term" value="P:uroporphyrinogen III biosynthetic process"/>
    <property type="evidence" value="ECO:0007669"/>
    <property type="project" value="InterPro"/>
</dbReference>
<dbReference type="EMBL" id="MRWQ01000001">
    <property type="protein sequence ID" value="OKL38211.1"/>
    <property type="molecule type" value="Genomic_DNA"/>
</dbReference>
<dbReference type="InterPro" id="IPR039793">
    <property type="entry name" value="UROS/Hem4"/>
</dbReference>
<evidence type="ECO:0000313" key="2">
    <source>
        <dbReference type="EMBL" id="OKL38211.1"/>
    </source>
</evidence>
<dbReference type="STRING" id="1714354.BLL40_01970"/>
<dbReference type="AlphaFoldDB" id="A0A1Q5P7T1"/>